<proteinExistence type="predicted"/>
<sequence>MGEPSEPSEPSGCSSASFELGVCPEVPVSSAGRYLGAPRRLREPLSAAFAPAKPLSRSALEMFSPSCTAWTNSWSLDTSSLCSNCASRRRITSCTNNARSRLRNSSSFARPPYASDEGPLEAPPRPAPEPSPAFFAVDEDAPPLFDLGASCLFKVVNSSGLPRSKPSTPNSCRTNDAKFECLNVFGKYSDSNTSGFQTVNVRPFSFHAMTSFDCSSVTKFHVFLEERKKSTTTRQCDARGDVRVKKRASPSRRAPFAPFSIRASWIIERVRR</sequence>
<dbReference type="AlphaFoldDB" id="A0A1Y5I5N4"/>
<accession>A0A1Y5I5N4</accession>
<feature type="region of interest" description="Disordered" evidence="1">
    <location>
        <begin position="102"/>
        <end position="133"/>
    </location>
</feature>
<dbReference type="EMBL" id="KZ155795">
    <property type="protein sequence ID" value="OUS44880.1"/>
    <property type="molecule type" value="Genomic_DNA"/>
</dbReference>
<reference evidence="2" key="1">
    <citation type="submission" date="2017-04" db="EMBL/GenBank/DDBJ databases">
        <title>Population genomics of picophytoplankton unveils novel chromosome hypervariability.</title>
        <authorList>
            <consortium name="DOE Joint Genome Institute"/>
            <person name="Blanc-Mathieu R."/>
            <person name="Krasovec M."/>
            <person name="Hebrard M."/>
            <person name="Yau S."/>
            <person name="Desgranges E."/>
            <person name="Martin J."/>
            <person name="Schackwitz W."/>
            <person name="Kuo A."/>
            <person name="Salin G."/>
            <person name="Donnadieu C."/>
            <person name="Desdevises Y."/>
            <person name="Sanchez-Ferandin S."/>
            <person name="Moreau H."/>
            <person name="Rivals E."/>
            <person name="Grigoriev I.V."/>
            <person name="Grimsley N."/>
            <person name="Eyre-Walker A."/>
            <person name="Piganeau G."/>
        </authorList>
    </citation>
    <scope>NUCLEOTIDE SEQUENCE [LARGE SCALE GENOMIC DNA]</scope>
    <source>
        <strain evidence="2">RCC 1115</strain>
    </source>
</reference>
<evidence type="ECO:0000256" key="1">
    <source>
        <dbReference type="SAM" id="MobiDB-lite"/>
    </source>
</evidence>
<protein>
    <submittedName>
        <fullName evidence="2">Uncharacterized protein</fullName>
    </submittedName>
</protein>
<name>A0A1Y5I5N4_OSTTA</name>
<gene>
    <name evidence="2" type="ORF">BE221DRAFT_77859</name>
</gene>
<feature type="compositionally biased region" description="Pro residues" evidence="1">
    <location>
        <begin position="121"/>
        <end position="131"/>
    </location>
</feature>
<organism evidence="2">
    <name type="scientific">Ostreococcus tauri</name>
    <name type="common">Marine green alga</name>
    <dbReference type="NCBI Taxonomy" id="70448"/>
    <lineage>
        <taxon>Eukaryota</taxon>
        <taxon>Viridiplantae</taxon>
        <taxon>Chlorophyta</taxon>
        <taxon>Mamiellophyceae</taxon>
        <taxon>Mamiellales</taxon>
        <taxon>Bathycoccaceae</taxon>
        <taxon>Ostreococcus</taxon>
    </lineage>
</organism>
<dbReference type="Proteomes" id="UP000195557">
    <property type="component" value="Unassembled WGS sequence"/>
</dbReference>
<evidence type="ECO:0000313" key="2">
    <source>
        <dbReference type="EMBL" id="OUS44880.1"/>
    </source>
</evidence>